<reference evidence="12 13" key="1">
    <citation type="submission" date="2019-02" db="EMBL/GenBank/DDBJ databases">
        <title>Deep-cultivation of Planctomycetes and their phenomic and genomic characterization uncovers novel biology.</title>
        <authorList>
            <person name="Wiegand S."/>
            <person name="Jogler M."/>
            <person name="Boedeker C."/>
            <person name="Pinto D."/>
            <person name="Vollmers J."/>
            <person name="Rivas-Marin E."/>
            <person name="Kohn T."/>
            <person name="Peeters S.H."/>
            <person name="Heuer A."/>
            <person name="Rast P."/>
            <person name="Oberbeckmann S."/>
            <person name="Bunk B."/>
            <person name="Jeske O."/>
            <person name="Meyerdierks A."/>
            <person name="Storesund J.E."/>
            <person name="Kallscheuer N."/>
            <person name="Luecker S."/>
            <person name="Lage O.M."/>
            <person name="Pohl T."/>
            <person name="Merkel B.J."/>
            <person name="Hornburger P."/>
            <person name="Mueller R.-W."/>
            <person name="Bruemmer F."/>
            <person name="Labrenz M."/>
            <person name="Spormann A.M."/>
            <person name="Op Den Camp H."/>
            <person name="Overmann J."/>
            <person name="Amann R."/>
            <person name="Jetten M.S.M."/>
            <person name="Mascher T."/>
            <person name="Medema M.H."/>
            <person name="Devos D.P."/>
            <person name="Kaster A.-K."/>
            <person name="Ovreas L."/>
            <person name="Rohde M."/>
            <person name="Galperin M.Y."/>
            <person name="Jogler C."/>
        </authorList>
    </citation>
    <scope>NUCLEOTIDE SEQUENCE [LARGE SCALE GENOMIC DNA]</scope>
    <source>
        <strain evidence="12 13">Pla108</strain>
    </source>
</reference>
<evidence type="ECO:0000256" key="9">
    <source>
        <dbReference type="ARBA" id="ARBA00050776"/>
    </source>
</evidence>
<comment type="catalytic activity">
    <reaction evidence="9">
        <text>(sulfur carrier)-H + L-cysteine = (sulfur carrier)-SH + L-alanine</text>
        <dbReference type="Rhea" id="RHEA:43892"/>
        <dbReference type="Rhea" id="RHEA-COMP:14737"/>
        <dbReference type="Rhea" id="RHEA-COMP:14739"/>
        <dbReference type="ChEBI" id="CHEBI:29917"/>
        <dbReference type="ChEBI" id="CHEBI:35235"/>
        <dbReference type="ChEBI" id="CHEBI:57972"/>
        <dbReference type="ChEBI" id="CHEBI:64428"/>
        <dbReference type="EC" id="2.8.1.7"/>
    </reaction>
</comment>
<evidence type="ECO:0000256" key="5">
    <source>
        <dbReference type="ARBA" id="ARBA00022723"/>
    </source>
</evidence>
<sequence length="407" mass="42334">MTYVLSGPGASVPGPLFSFVGWTLPVRSIYLDYNATTPLAPAAQEAMLPYLADRFADPLGEHVAGRAVAEAIEDARTRLATAIGAAPDEIVWTSGATEASNLALRGLIEPAVRAGERPHLVVSAVDHAAVQGPARFLARLGAELTIVPVDRQGLVDPDAVTAALRPTTRLVSVVHANEEIGAVQPIAEIAAVCRREGVRFHTDAAQSLTKLPIDVRQLDVDLLSLSAHKAYGPKGVGALYVRRGVGLEPQLLGDAHEAGQRAGMPNIAGLVGFGAVAVVGQQCLDDSTQRVAALRDRLQQQLTCGAEGAVTYGPSDQRRLANTLCIALPGVVATELLAAVPELCAMPCAGGGTADSGDVSLSPTLRAIGADPAEAVGAIRLSLGWYSDEEEIDAVANALLAAWEQLR</sequence>
<dbReference type="EC" id="2.8.1.7" evidence="3"/>
<accession>A0A5C6A726</accession>
<evidence type="ECO:0000256" key="6">
    <source>
        <dbReference type="ARBA" id="ARBA00022898"/>
    </source>
</evidence>
<keyword evidence="5" id="KW-0479">Metal-binding</keyword>
<evidence type="ECO:0000256" key="10">
    <source>
        <dbReference type="RuleBase" id="RU004504"/>
    </source>
</evidence>
<protein>
    <recommendedName>
        <fullName evidence="3">cysteine desulfurase</fullName>
        <ecNumber evidence="3">2.8.1.7</ecNumber>
    </recommendedName>
</protein>
<proteinExistence type="inferred from homology"/>
<dbReference type="GO" id="GO:0051536">
    <property type="term" value="F:iron-sulfur cluster binding"/>
    <property type="evidence" value="ECO:0007669"/>
    <property type="project" value="UniProtKB-KW"/>
</dbReference>
<dbReference type="GO" id="GO:0046872">
    <property type="term" value="F:metal ion binding"/>
    <property type="evidence" value="ECO:0007669"/>
    <property type="project" value="UniProtKB-KW"/>
</dbReference>
<evidence type="ECO:0000259" key="11">
    <source>
        <dbReference type="Pfam" id="PF00266"/>
    </source>
</evidence>
<evidence type="ECO:0000256" key="1">
    <source>
        <dbReference type="ARBA" id="ARBA00001933"/>
    </source>
</evidence>
<dbReference type="InterPro" id="IPR015424">
    <property type="entry name" value="PyrdxlP-dep_Trfase"/>
</dbReference>
<gene>
    <name evidence="12" type="primary">iscS_2</name>
    <name evidence="12" type="ORF">Pla108_33790</name>
</gene>
<keyword evidence="13" id="KW-1185">Reference proteome</keyword>
<dbReference type="Gene3D" id="3.90.1150.10">
    <property type="entry name" value="Aspartate Aminotransferase, domain 1"/>
    <property type="match status" value="1"/>
</dbReference>
<dbReference type="InterPro" id="IPR016454">
    <property type="entry name" value="Cysteine_dSase"/>
</dbReference>
<dbReference type="PANTHER" id="PTHR11601">
    <property type="entry name" value="CYSTEINE DESULFURYLASE FAMILY MEMBER"/>
    <property type="match status" value="1"/>
</dbReference>
<evidence type="ECO:0000256" key="4">
    <source>
        <dbReference type="ARBA" id="ARBA00022679"/>
    </source>
</evidence>
<dbReference type="Gene3D" id="1.10.260.50">
    <property type="match status" value="1"/>
</dbReference>
<keyword evidence="4 12" id="KW-0808">Transferase</keyword>
<comment type="similarity">
    <text evidence="2">Belongs to the class-V pyridoxal-phosphate-dependent aminotransferase family. NifS/IscS subfamily.</text>
</comment>
<dbReference type="InterPro" id="IPR015421">
    <property type="entry name" value="PyrdxlP-dep_Trfase_major"/>
</dbReference>
<dbReference type="InterPro" id="IPR020578">
    <property type="entry name" value="Aminotrans_V_PyrdxlP_BS"/>
</dbReference>
<organism evidence="12 13">
    <name type="scientific">Botrimarina colliarenosi</name>
    <dbReference type="NCBI Taxonomy" id="2528001"/>
    <lineage>
        <taxon>Bacteria</taxon>
        <taxon>Pseudomonadati</taxon>
        <taxon>Planctomycetota</taxon>
        <taxon>Planctomycetia</taxon>
        <taxon>Pirellulales</taxon>
        <taxon>Lacipirellulaceae</taxon>
        <taxon>Botrimarina</taxon>
    </lineage>
</organism>
<keyword evidence="8" id="KW-0411">Iron-sulfur</keyword>
<dbReference type="Pfam" id="PF00266">
    <property type="entry name" value="Aminotran_5"/>
    <property type="match status" value="1"/>
</dbReference>
<evidence type="ECO:0000256" key="8">
    <source>
        <dbReference type="ARBA" id="ARBA00023014"/>
    </source>
</evidence>
<evidence type="ECO:0000256" key="2">
    <source>
        <dbReference type="ARBA" id="ARBA00006490"/>
    </source>
</evidence>
<keyword evidence="6" id="KW-0663">Pyridoxal phosphate</keyword>
<evidence type="ECO:0000256" key="7">
    <source>
        <dbReference type="ARBA" id="ARBA00023004"/>
    </source>
</evidence>
<dbReference type="AlphaFoldDB" id="A0A5C6A726"/>
<comment type="caution">
    <text evidence="12">The sequence shown here is derived from an EMBL/GenBank/DDBJ whole genome shotgun (WGS) entry which is preliminary data.</text>
</comment>
<name>A0A5C6A726_9BACT</name>
<dbReference type="EMBL" id="SJPR01000005">
    <property type="protein sequence ID" value="TWT95236.1"/>
    <property type="molecule type" value="Genomic_DNA"/>
</dbReference>
<dbReference type="PANTHER" id="PTHR11601:SF34">
    <property type="entry name" value="CYSTEINE DESULFURASE"/>
    <property type="match status" value="1"/>
</dbReference>
<dbReference type="Proteomes" id="UP000317421">
    <property type="component" value="Unassembled WGS sequence"/>
</dbReference>
<dbReference type="SUPFAM" id="SSF53383">
    <property type="entry name" value="PLP-dependent transferases"/>
    <property type="match status" value="1"/>
</dbReference>
<dbReference type="GO" id="GO:0031071">
    <property type="term" value="F:cysteine desulfurase activity"/>
    <property type="evidence" value="ECO:0007669"/>
    <property type="project" value="UniProtKB-EC"/>
</dbReference>
<dbReference type="InterPro" id="IPR015422">
    <property type="entry name" value="PyrdxlP-dep_Trfase_small"/>
</dbReference>
<dbReference type="InterPro" id="IPR000192">
    <property type="entry name" value="Aminotrans_V_dom"/>
</dbReference>
<keyword evidence="7" id="KW-0408">Iron</keyword>
<comment type="cofactor">
    <cofactor evidence="1 10">
        <name>pyridoxal 5'-phosphate</name>
        <dbReference type="ChEBI" id="CHEBI:597326"/>
    </cofactor>
</comment>
<feature type="domain" description="Aminotransferase class V" evidence="11">
    <location>
        <begin position="29"/>
        <end position="395"/>
    </location>
</feature>
<evidence type="ECO:0000313" key="13">
    <source>
        <dbReference type="Proteomes" id="UP000317421"/>
    </source>
</evidence>
<dbReference type="PIRSF" id="PIRSF005572">
    <property type="entry name" value="NifS"/>
    <property type="match status" value="1"/>
</dbReference>
<evidence type="ECO:0000256" key="3">
    <source>
        <dbReference type="ARBA" id="ARBA00012239"/>
    </source>
</evidence>
<evidence type="ECO:0000313" key="12">
    <source>
        <dbReference type="EMBL" id="TWT95236.1"/>
    </source>
</evidence>
<dbReference type="Gene3D" id="3.40.640.10">
    <property type="entry name" value="Type I PLP-dependent aspartate aminotransferase-like (Major domain)"/>
    <property type="match status" value="1"/>
</dbReference>
<dbReference type="PROSITE" id="PS00595">
    <property type="entry name" value="AA_TRANSFER_CLASS_5"/>
    <property type="match status" value="1"/>
</dbReference>